<evidence type="ECO:0000259" key="10">
    <source>
        <dbReference type="Pfam" id="PF09334"/>
    </source>
</evidence>
<keyword evidence="6 9" id="KW-0648">Protein biosynthesis</keyword>
<evidence type="ECO:0000313" key="12">
    <source>
        <dbReference type="Proteomes" id="UP000234237"/>
    </source>
</evidence>
<dbReference type="RefSeq" id="WP_164085302.1">
    <property type="nucleotide sequence ID" value="NZ_CP018622.1"/>
</dbReference>
<dbReference type="PANTHER" id="PTHR45765:SF1">
    <property type="entry name" value="METHIONINE--TRNA LIGASE, CYTOPLASMIC"/>
    <property type="match status" value="1"/>
</dbReference>
<dbReference type="InterPro" id="IPR029038">
    <property type="entry name" value="MetRS_Zn"/>
</dbReference>
<name>A0A2K9J3P1_9BACI</name>
<dbReference type="Pfam" id="PF09334">
    <property type="entry name" value="tRNA-synt_1g"/>
    <property type="match status" value="1"/>
</dbReference>
<keyword evidence="7 9" id="KW-0030">Aminoacyl-tRNA synthetase</keyword>
<dbReference type="Gene3D" id="2.20.28.20">
    <property type="entry name" value="Methionyl-tRNA synthetase, Zn-domain"/>
    <property type="match status" value="1"/>
</dbReference>
<dbReference type="AlphaFoldDB" id="A0A2K9J3P1"/>
<evidence type="ECO:0000313" key="11">
    <source>
        <dbReference type="EMBL" id="AUJ23610.1"/>
    </source>
</evidence>
<dbReference type="PROSITE" id="PS00178">
    <property type="entry name" value="AA_TRNA_LIGASE_I"/>
    <property type="match status" value="1"/>
</dbReference>
<keyword evidence="2" id="KW-0963">Cytoplasm</keyword>
<dbReference type="InterPro" id="IPR001412">
    <property type="entry name" value="aa-tRNA-synth_I_CS"/>
</dbReference>
<dbReference type="Gene3D" id="3.40.50.620">
    <property type="entry name" value="HUPs"/>
    <property type="match status" value="1"/>
</dbReference>
<dbReference type="InterPro" id="IPR015413">
    <property type="entry name" value="Methionyl/Leucyl_tRNA_Synth"/>
</dbReference>
<comment type="catalytic activity">
    <reaction evidence="8">
        <text>tRNA(Met) + L-methionine + ATP = L-methionyl-tRNA(Met) + AMP + diphosphate</text>
        <dbReference type="Rhea" id="RHEA:13481"/>
        <dbReference type="Rhea" id="RHEA-COMP:9667"/>
        <dbReference type="Rhea" id="RHEA-COMP:9698"/>
        <dbReference type="ChEBI" id="CHEBI:30616"/>
        <dbReference type="ChEBI" id="CHEBI:33019"/>
        <dbReference type="ChEBI" id="CHEBI:57844"/>
        <dbReference type="ChEBI" id="CHEBI:78442"/>
        <dbReference type="ChEBI" id="CHEBI:78530"/>
        <dbReference type="ChEBI" id="CHEBI:456215"/>
        <dbReference type="EC" id="6.1.1.10"/>
    </reaction>
</comment>
<dbReference type="Proteomes" id="UP000234237">
    <property type="component" value="Chromosome"/>
</dbReference>
<dbReference type="GO" id="GO:0005524">
    <property type="term" value="F:ATP binding"/>
    <property type="evidence" value="ECO:0007669"/>
    <property type="project" value="UniProtKB-KW"/>
</dbReference>
<dbReference type="InterPro" id="IPR014729">
    <property type="entry name" value="Rossmann-like_a/b/a_fold"/>
</dbReference>
<keyword evidence="3 9" id="KW-0436">Ligase</keyword>
<comment type="similarity">
    <text evidence="1">Belongs to the class-I aminoacyl-tRNA synthetase family. MetG type 1 subfamily.</text>
</comment>
<dbReference type="SUPFAM" id="SSF57770">
    <property type="entry name" value="Methionyl-tRNA synthetase (MetRS), Zn-domain"/>
    <property type="match status" value="1"/>
</dbReference>
<dbReference type="SUPFAM" id="SSF52374">
    <property type="entry name" value="Nucleotidylyl transferase"/>
    <property type="match status" value="1"/>
</dbReference>
<keyword evidence="4 9" id="KW-0547">Nucleotide-binding</keyword>
<dbReference type="EC" id="6.1.1.10" evidence="11"/>
<dbReference type="InterPro" id="IPR009080">
    <property type="entry name" value="tRNAsynth_Ia_anticodon-bd"/>
</dbReference>
<sequence>MSEIYVTATPPTPNGDLHIGHLAGPYLAADVYTRFKKITGNNVAYITYGDDHQSYVATTANNKKIDPEEMVENNNNIVRSTLKSANIDVDVYKNPLGNNKHINYVLTFFLELYNKGKLKKKTKDILYCDKCKLNLYESFVKGKCPYCKSDSSGNLCEACGQINDPINLEQPFCTICKSIPTIKQYTGLFFPINDYKDKLNHFYSSRTTWRPQLIEFCKQIIAKDIPDYPVTYPSNWGIPVPIEGFKDQVINVWFEMYPGILESIDAHYLHQYGIRRENKHKQTLVQFLGFDNSFFNSVLHVASAFAIEKDELLPEHIITNYFYLLDKEKFSTSKGHAIWGGELLKDVPSDNLRFYLSLTNPEHMQTNFSFDDFLQTNDKFTKKWEDTINRYIEVINHDFKGIIPKNAAIHYQSSSLIQRTKKNLEKFYDLEQFSLRKASFELEDYMSSIIDYLEEKVLPMKAKDDVLYTQQVANVTYLLKALSVFTYPIMPTFSKKLMRNLGASSSNLLWNTIYDISTCDEVGNEKEFFYAWNIKTRRGS</sequence>
<proteinExistence type="inferred from homology"/>
<evidence type="ECO:0000256" key="7">
    <source>
        <dbReference type="ARBA" id="ARBA00023146"/>
    </source>
</evidence>
<reference evidence="12" key="1">
    <citation type="submission" date="2016-11" db="EMBL/GenBank/DDBJ databases">
        <title>Complete genome sequence of Virgibacillus pantothenticus 21D, a halophilic bacterium isolated from the deep hypersaline anoxic basin Discovery in the Mediterranean Sea.</title>
        <authorList>
            <person name="Zeaiter Z."/>
            <person name="Booth J.M."/>
            <person name="Prosdocimi E.M."/>
            <person name="Mapelli F."/>
            <person name="Fusi M."/>
            <person name="Daffonchio D."/>
            <person name="Borin S."/>
            <person name="Crotti E."/>
        </authorList>
    </citation>
    <scope>NUCLEOTIDE SEQUENCE [LARGE SCALE GENOMIC DNA]</scope>
    <source>
        <strain evidence="12">21D</strain>
    </source>
</reference>
<evidence type="ECO:0000256" key="8">
    <source>
        <dbReference type="ARBA" id="ARBA00047364"/>
    </source>
</evidence>
<gene>
    <name evidence="11" type="primary">metG_3</name>
    <name evidence="11" type="ORF">A21D_00497</name>
</gene>
<dbReference type="InterPro" id="IPR023458">
    <property type="entry name" value="Met-tRNA_ligase_1"/>
</dbReference>
<dbReference type="GO" id="GO:0005829">
    <property type="term" value="C:cytosol"/>
    <property type="evidence" value="ECO:0007669"/>
    <property type="project" value="TreeGrafter"/>
</dbReference>
<dbReference type="KEGG" id="vpn:A21D_00497"/>
<feature type="domain" description="Methionyl/Leucyl tRNA synthetase" evidence="10">
    <location>
        <begin position="4"/>
        <end position="391"/>
    </location>
</feature>
<dbReference type="SUPFAM" id="SSF47323">
    <property type="entry name" value="Anticodon-binding domain of a subclass of class I aminoacyl-tRNA synthetases"/>
    <property type="match status" value="1"/>
</dbReference>
<evidence type="ECO:0000256" key="6">
    <source>
        <dbReference type="ARBA" id="ARBA00022917"/>
    </source>
</evidence>
<organism evidence="11 12">
    <name type="scientific">Virgibacillus dokdonensis</name>
    <dbReference type="NCBI Taxonomy" id="302167"/>
    <lineage>
        <taxon>Bacteria</taxon>
        <taxon>Bacillati</taxon>
        <taxon>Bacillota</taxon>
        <taxon>Bacilli</taxon>
        <taxon>Bacillales</taxon>
        <taxon>Bacillaceae</taxon>
        <taxon>Virgibacillus</taxon>
    </lineage>
</organism>
<evidence type="ECO:0000256" key="4">
    <source>
        <dbReference type="ARBA" id="ARBA00022741"/>
    </source>
</evidence>
<evidence type="ECO:0000256" key="3">
    <source>
        <dbReference type="ARBA" id="ARBA00022598"/>
    </source>
</evidence>
<evidence type="ECO:0000256" key="5">
    <source>
        <dbReference type="ARBA" id="ARBA00022840"/>
    </source>
</evidence>
<dbReference type="EMBL" id="CP018622">
    <property type="protein sequence ID" value="AUJ23610.1"/>
    <property type="molecule type" value="Genomic_DNA"/>
</dbReference>
<evidence type="ECO:0000256" key="9">
    <source>
        <dbReference type="RuleBase" id="RU363039"/>
    </source>
</evidence>
<evidence type="ECO:0000256" key="2">
    <source>
        <dbReference type="ARBA" id="ARBA00022490"/>
    </source>
</evidence>
<dbReference type="Gene3D" id="1.10.730.10">
    <property type="entry name" value="Isoleucyl-tRNA Synthetase, Domain 1"/>
    <property type="match status" value="1"/>
</dbReference>
<accession>A0A2K9J3P1</accession>
<dbReference type="GO" id="GO:0006431">
    <property type="term" value="P:methionyl-tRNA aminoacylation"/>
    <property type="evidence" value="ECO:0007669"/>
    <property type="project" value="TreeGrafter"/>
</dbReference>
<dbReference type="GO" id="GO:0004825">
    <property type="term" value="F:methionine-tRNA ligase activity"/>
    <property type="evidence" value="ECO:0007669"/>
    <property type="project" value="UniProtKB-EC"/>
</dbReference>
<keyword evidence="5 9" id="KW-0067">ATP-binding</keyword>
<dbReference type="PANTHER" id="PTHR45765">
    <property type="entry name" value="METHIONINE--TRNA LIGASE"/>
    <property type="match status" value="1"/>
</dbReference>
<evidence type="ECO:0000256" key="1">
    <source>
        <dbReference type="ARBA" id="ARBA00008258"/>
    </source>
</evidence>
<protein>
    <submittedName>
        <fullName evidence="11">Methionine--tRNA ligase</fullName>
        <ecNumber evidence="11">6.1.1.10</ecNumber>
    </submittedName>
</protein>